<accession>A0A2V5GW98</accession>
<dbReference type="OMA" id="DANIPSW"/>
<feature type="domain" description="F-box" evidence="1">
    <location>
        <begin position="1"/>
        <end position="47"/>
    </location>
</feature>
<dbReference type="InterPro" id="IPR001810">
    <property type="entry name" value="F-box_dom"/>
</dbReference>
<organism evidence="2 3">
    <name type="scientific">Aspergillus violaceofuscus (strain CBS 115571)</name>
    <dbReference type="NCBI Taxonomy" id="1450538"/>
    <lineage>
        <taxon>Eukaryota</taxon>
        <taxon>Fungi</taxon>
        <taxon>Dikarya</taxon>
        <taxon>Ascomycota</taxon>
        <taxon>Pezizomycotina</taxon>
        <taxon>Eurotiomycetes</taxon>
        <taxon>Eurotiomycetidae</taxon>
        <taxon>Eurotiales</taxon>
        <taxon>Aspergillaceae</taxon>
        <taxon>Aspergillus</taxon>
    </lineage>
</organism>
<dbReference type="EMBL" id="KZ825244">
    <property type="protein sequence ID" value="PYI13432.1"/>
    <property type="molecule type" value="Genomic_DNA"/>
</dbReference>
<gene>
    <name evidence="2" type="ORF">BO99DRAFT_347395</name>
</gene>
<dbReference type="Proteomes" id="UP000249829">
    <property type="component" value="Unassembled WGS sequence"/>
</dbReference>
<evidence type="ECO:0000313" key="3">
    <source>
        <dbReference type="Proteomes" id="UP000249829"/>
    </source>
</evidence>
<evidence type="ECO:0000313" key="2">
    <source>
        <dbReference type="EMBL" id="PYI13432.1"/>
    </source>
</evidence>
<keyword evidence="3" id="KW-1185">Reference proteome</keyword>
<reference evidence="2 3" key="1">
    <citation type="submission" date="2018-02" db="EMBL/GenBank/DDBJ databases">
        <title>The genomes of Aspergillus section Nigri reveals drivers in fungal speciation.</title>
        <authorList>
            <consortium name="DOE Joint Genome Institute"/>
            <person name="Vesth T.C."/>
            <person name="Nybo J."/>
            <person name="Theobald S."/>
            <person name="Brandl J."/>
            <person name="Frisvad J.C."/>
            <person name="Nielsen K.F."/>
            <person name="Lyhne E.K."/>
            <person name="Kogle M.E."/>
            <person name="Kuo A."/>
            <person name="Riley R."/>
            <person name="Clum A."/>
            <person name="Nolan M."/>
            <person name="Lipzen A."/>
            <person name="Salamov A."/>
            <person name="Henrissat B."/>
            <person name="Wiebenga A."/>
            <person name="De vries R.P."/>
            <person name="Grigoriev I.V."/>
            <person name="Mortensen U.H."/>
            <person name="Andersen M.R."/>
            <person name="Baker S.E."/>
        </authorList>
    </citation>
    <scope>NUCLEOTIDE SEQUENCE [LARGE SCALE GENOMIC DNA]</scope>
    <source>
        <strain evidence="2 3">CBS 115571</strain>
    </source>
</reference>
<protein>
    <recommendedName>
        <fullName evidence="1">F-box domain-containing protein</fullName>
    </recommendedName>
</protein>
<dbReference type="AlphaFoldDB" id="A0A2V5GW98"/>
<dbReference type="STRING" id="1450538.A0A2V5GW98"/>
<name>A0A2V5GW98_ASPV1</name>
<sequence>MDSLETFPTELLSIIIVDLTTRDSLKSLSSVSRRFRILCVPFLFHRLRVDFSIAGFKRLEQISVSDIAQYVKVIQYYAPELIDPCAESWDYFRSCVYPPAEYVRDQKDLIWSFRGKQVPYKDIYTYFSHLVHEQRKILQRCVDLRSLCTSFPRFRGLQSIEVEFADGIKSPFRWFASRLFVDWEESFLLHFEALLDAILATKREGTRITSLKISGFYSHLPMTDFYLAEKLTAAVEDIASLHLIDSPYLLDAMTTVPFPALRQLVLGHCWLGESELGGFVTNKADTLQCLELNNVSVSAEKVHPSGISLYRCDIQAVAESMLRIRSQGILRRIIINGIVW</sequence>
<evidence type="ECO:0000259" key="1">
    <source>
        <dbReference type="PROSITE" id="PS50181"/>
    </source>
</evidence>
<dbReference type="PROSITE" id="PS50181">
    <property type="entry name" value="FBOX"/>
    <property type="match status" value="1"/>
</dbReference>
<proteinExistence type="predicted"/>